<feature type="domain" description="MacB-like periplasmic core" evidence="9">
    <location>
        <begin position="17"/>
        <end position="236"/>
    </location>
</feature>
<dbReference type="PANTHER" id="PTHR30489:SF0">
    <property type="entry name" value="LIPOPROTEIN-RELEASING SYSTEM TRANSMEMBRANE PROTEIN LOLE"/>
    <property type="match status" value="1"/>
</dbReference>
<protein>
    <submittedName>
        <fullName evidence="10">ABC transporter permease</fullName>
    </submittedName>
</protein>
<keyword evidence="6 7" id="KW-0472">Membrane</keyword>
<feature type="transmembrane region" description="Helical" evidence="7">
    <location>
        <begin position="308"/>
        <end position="338"/>
    </location>
</feature>
<evidence type="ECO:0000256" key="7">
    <source>
        <dbReference type="SAM" id="Phobius"/>
    </source>
</evidence>
<feature type="domain" description="ABC3 transporter permease C-terminal" evidence="8">
    <location>
        <begin position="267"/>
        <end position="397"/>
    </location>
</feature>
<accession>A0A7V2ZM37</accession>
<dbReference type="EMBL" id="DSUJ01000011">
    <property type="protein sequence ID" value="HFI92503.1"/>
    <property type="molecule type" value="Genomic_DNA"/>
</dbReference>
<sequence>MLFILAWRNIWRNKKRSLIIIAAITAGLSCGLFASAVMYGMYESMINSTIDRELGHIQIHSLKFEDEKILTDTIPDFRNVVFQVRKQTEVKGVSSRILIEGMCSSPTSSRGIIIKGIIPDDEKNVTTIQDQIIKGSYFDSGLSAEVIIGKKLADNLDVKLKSKIVLSFQDFDGNIVYAAFRVGGIFRTESSLYDQSVVFVKQSDLTSLLGNKELSHEIAIRLNSFKQVDSVYSKLSKAFPTLSVKDWKLLAPELKVYYEILDIQLYFFMGIILFALLFGITNTMLMSVIERIREIGILIALGMKRSKIFSMIILETIALSLVGGFAGLIIGVIIVQMVNTTGINLSLFAEGLSQFGISTILYPVLPLSFYPIITLMIIVSAVIAAIYPAMKAIKLKPATAIRTY</sequence>
<feature type="transmembrane region" description="Helical" evidence="7">
    <location>
        <begin position="18"/>
        <end position="42"/>
    </location>
</feature>
<comment type="subcellular location">
    <subcellularLocation>
        <location evidence="1">Cell membrane</location>
        <topology evidence="1">Multi-pass membrane protein</topology>
    </subcellularLocation>
</comment>
<evidence type="ECO:0000256" key="6">
    <source>
        <dbReference type="ARBA" id="ARBA00023136"/>
    </source>
</evidence>
<evidence type="ECO:0000256" key="1">
    <source>
        <dbReference type="ARBA" id="ARBA00004651"/>
    </source>
</evidence>
<dbReference type="GO" id="GO:0098797">
    <property type="term" value="C:plasma membrane protein complex"/>
    <property type="evidence" value="ECO:0007669"/>
    <property type="project" value="TreeGrafter"/>
</dbReference>
<organism evidence="10">
    <name type="scientific">Ignavibacterium album</name>
    <dbReference type="NCBI Taxonomy" id="591197"/>
    <lineage>
        <taxon>Bacteria</taxon>
        <taxon>Pseudomonadati</taxon>
        <taxon>Ignavibacteriota</taxon>
        <taxon>Ignavibacteria</taxon>
        <taxon>Ignavibacteriales</taxon>
        <taxon>Ignavibacteriaceae</taxon>
        <taxon>Ignavibacterium</taxon>
    </lineage>
</organism>
<evidence type="ECO:0000259" key="9">
    <source>
        <dbReference type="Pfam" id="PF12704"/>
    </source>
</evidence>
<proteinExistence type="inferred from homology"/>
<feature type="transmembrane region" description="Helical" evidence="7">
    <location>
        <begin position="265"/>
        <end position="288"/>
    </location>
</feature>
<evidence type="ECO:0000256" key="3">
    <source>
        <dbReference type="ARBA" id="ARBA00022475"/>
    </source>
</evidence>
<evidence type="ECO:0000256" key="5">
    <source>
        <dbReference type="ARBA" id="ARBA00022989"/>
    </source>
</evidence>
<comment type="similarity">
    <text evidence="2">Belongs to the ABC-4 integral membrane protein family. LolC/E subfamily.</text>
</comment>
<evidence type="ECO:0000256" key="2">
    <source>
        <dbReference type="ARBA" id="ARBA00005236"/>
    </source>
</evidence>
<evidence type="ECO:0000313" key="10">
    <source>
        <dbReference type="EMBL" id="HFI92503.1"/>
    </source>
</evidence>
<dbReference type="GO" id="GO:0044874">
    <property type="term" value="P:lipoprotein localization to outer membrane"/>
    <property type="evidence" value="ECO:0007669"/>
    <property type="project" value="TreeGrafter"/>
</dbReference>
<dbReference type="InterPro" id="IPR003838">
    <property type="entry name" value="ABC3_permease_C"/>
</dbReference>
<dbReference type="Pfam" id="PF12704">
    <property type="entry name" value="MacB_PCD"/>
    <property type="match status" value="1"/>
</dbReference>
<gene>
    <name evidence="10" type="ORF">ENS31_13380</name>
</gene>
<keyword evidence="4 7" id="KW-0812">Transmembrane</keyword>
<dbReference type="AlphaFoldDB" id="A0A7V2ZM37"/>
<dbReference type="Pfam" id="PF02687">
    <property type="entry name" value="FtsX"/>
    <property type="match status" value="1"/>
</dbReference>
<keyword evidence="5 7" id="KW-1133">Transmembrane helix</keyword>
<evidence type="ECO:0000256" key="4">
    <source>
        <dbReference type="ARBA" id="ARBA00022692"/>
    </source>
</evidence>
<dbReference type="InterPro" id="IPR051447">
    <property type="entry name" value="Lipoprotein-release_system"/>
</dbReference>
<keyword evidence="3" id="KW-1003">Cell membrane</keyword>
<name>A0A7V2ZM37_9BACT</name>
<reference evidence="10" key="1">
    <citation type="journal article" date="2020" name="mSystems">
        <title>Genome- and Community-Level Interaction Insights into Carbon Utilization and Element Cycling Functions of Hydrothermarchaeota in Hydrothermal Sediment.</title>
        <authorList>
            <person name="Zhou Z."/>
            <person name="Liu Y."/>
            <person name="Xu W."/>
            <person name="Pan J."/>
            <person name="Luo Z.H."/>
            <person name="Li M."/>
        </authorList>
    </citation>
    <scope>NUCLEOTIDE SEQUENCE [LARGE SCALE GENOMIC DNA]</scope>
    <source>
        <strain evidence="10">SpSt-479</strain>
    </source>
</reference>
<dbReference type="InterPro" id="IPR025857">
    <property type="entry name" value="MacB_PCD"/>
</dbReference>
<dbReference type="PANTHER" id="PTHR30489">
    <property type="entry name" value="LIPOPROTEIN-RELEASING SYSTEM TRANSMEMBRANE PROTEIN LOLE"/>
    <property type="match status" value="1"/>
</dbReference>
<feature type="transmembrane region" description="Helical" evidence="7">
    <location>
        <begin position="368"/>
        <end position="387"/>
    </location>
</feature>
<comment type="caution">
    <text evidence="10">The sequence shown here is derived from an EMBL/GenBank/DDBJ whole genome shotgun (WGS) entry which is preliminary data.</text>
</comment>
<evidence type="ECO:0000259" key="8">
    <source>
        <dbReference type="Pfam" id="PF02687"/>
    </source>
</evidence>